<dbReference type="GO" id="GO:0003677">
    <property type="term" value="F:DNA binding"/>
    <property type="evidence" value="ECO:0007669"/>
    <property type="project" value="InterPro"/>
</dbReference>
<comment type="caution">
    <text evidence="3">The sequence shown here is derived from an EMBL/GenBank/DDBJ whole genome shotgun (WGS) entry which is preliminary data.</text>
</comment>
<dbReference type="PANTHER" id="PTHR47431:SF2">
    <property type="entry name" value="ZN(II)2CYS6 TRANSCRIPTION FACTOR (EUROFUNG)"/>
    <property type="match status" value="1"/>
</dbReference>
<reference evidence="3" key="1">
    <citation type="submission" date="2023-04" db="EMBL/GenBank/DDBJ databases">
        <title>Black Yeasts Isolated from many extreme environments.</title>
        <authorList>
            <person name="Coleine C."/>
            <person name="Stajich J.E."/>
            <person name="Selbmann L."/>
        </authorList>
    </citation>
    <scope>NUCLEOTIDE SEQUENCE</scope>
    <source>
        <strain evidence="3">CCFEE 5312</strain>
    </source>
</reference>
<dbReference type="Proteomes" id="UP001271007">
    <property type="component" value="Unassembled WGS sequence"/>
</dbReference>
<dbReference type="SMART" id="SM00906">
    <property type="entry name" value="Fungal_trans"/>
    <property type="match status" value="1"/>
</dbReference>
<organism evidence="3 4">
    <name type="scientific">Extremus antarcticus</name>
    <dbReference type="NCBI Taxonomy" id="702011"/>
    <lineage>
        <taxon>Eukaryota</taxon>
        <taxon>Fungi</taxon>
        <taxon>Dikarya</taxon>
        <taxon>Ascomycota</taxon>
        <taxon>Pezizomycotina</taxon>
        <taxon>Dothideomycetes</taxon>
        <taxon>Dothideomycetidae</taxon>
        <taxon>Mycosphaerellales</taxon>
        <taxon>Extremaceae</taxon>
        <taxon>Extremus</taxon>
    </lineage>
</organism>
<evidence type="ECO:0000313" key="3">
    <source>
        <dbReference type="EMBL" id="KAK3048260.1"/>
    </source>
</evidence>
<dbReference type="Pfam" id="PF04082">
    <property type="entry name" value="Fungal_trans"/>
    <property type="match status" value="1"/>
</dbReference>
<protein>
    <recommendedName>
        <fullName evidence="2">Xylanolytic transcriptional activator regulatory domain-containing protein</fullName>
    </recommendedName>
</protein>
<keyword evidence="4" id="KW-1185">Reference proteome</keyword>
<proteinExistence type="predicted"/>
<feature type="domain" description="Xylanolytic transcriptional activator regulatory" evidence="2">
    <location>
        <begin position="31"/>
        <end position="106"/>
    </location>
</feature>
<dbReference type="AlphaFoldDB" id="A0AAJ0D7J1"/>
<sequence length="401" mass="44263">MSPPDEQAATRMGALVLYSIVLHSDQQPKTAELCIARGCQIALNLGIGRSGFDFSSIGADLVGMESLRRSWWELYTLDCYLSALHRRPSAMDHNIDACLPLPSWDKQYEGSGCDVNTPSLHTFERRMFMQNETLDFSPYSYRIEAARILARVLGVSLGDESHQDDVEAVDHAIAAWKLNTSDLSAHDSRLATHVSEMIFQAHLFVQSASILLHFPRSDLPMAVPTLRNISCAEGCERLVPTSNLHTAKAILASKDIADLVTLPYRLESHSPLLICGMALACMVQLAAASAHCQETVFYSLQHYQDRTALLLGALTTMGRKWRVARRSAHHLKAVANVVFAIAEPTGALENDSVHDSGIDMGGIPDNLSWFDLLSPTEFFDELQRFDNDCAVQAPLLPLTLT</sequence>
<keyword evidence="1" id="KW-0539">Nucleus</keyword>
<dbReference type="GO" id="GO:0008270">
    <property type="term" value="F:zinc ion binding"/>
    <property type="evidence" value="ECO:0007669"/>
    <property type="project" value="InterPro"/>
</dbReference>
<dbReference type="PANTHER" id="PTHR47431">
    <property type="entry name" value="ZN(II)2CYS6 TRANSCRIPTION FACTOR (EUROFUNG)-RELATED"/>
    <property type="match status" value="1"/>
</dbReference>
<dbReference type="CDD" id="cd12148">
    <property type="entry name" value="fungal_TF_MHR"/>
    <property type="match status" value="1"/>
</dbReference>
<dbReference type="GO" id="GO:0006351">
    <property type="term" value="P:DNA-templated transcription"/>
    <property type="evidence" value="ECO:0007669"/>
    <property type="project" value="InterPro"/>
</dbReference>
<accession>A0AAJ0D7J1</accession>
<dbReference type="EMBL" id="JAWDJX010000051">
    <property type="protein sequence ID" value="KAK3048260.1"/>
    <property type="molecule type" value="Genomic_DNA"/>
</dbReference>
<dbReference type="InterPro" id="IPR007219">
    <property type="entry name" value="XnlR_reg_dom"/>
</dbReference>
<evidence type="ECO:0000313" key="4">
    <source>
        <dbReference type="Proteomes" id="UP001271007"/>
    </source>
</evidence>
<name>A0AAJ0D7J1_9PEZI</name>
<evidence type="ECO:0000256" key="1">
    <source>
        <dbReference type="ARBA" id="ARBA00023242"/>
    </source>
</evidence>
<gene>
    <name evidence="3" type="ORF">LTR09_010422</name>
</gene>
<evidence type="ECO:0000259" key="2">
    <source>
        <dbReference type="SMART" id="SM00906"/>
    </source>
</evidence>